<dbReference type="PANTHER" id="PTHR37180">
    <property type="entry name" value="PRECURSOR OF CEP14"/>
    <property type="match status" value="1"/>
</dbReference>
<gene>
    <name evidence="2" type="ORF">MIMGU_mgv1a016988mg</name>
</gene>
<dbReference type="AlphaFoldDB" id="A0A022RWG8"/>
<accession>A0A022RWG8</accession>
<dbReference type="PANTHER" id="PTHR37180:SF2">
    <property type="entry name" value="PRECURSOR OF CEP14"/>
    <property type="match status" value="1"/>
</dbReference>
<dbReference type="Proteomes" id="UP000030748">
    <property type="component" value="Unassembled WGS sequence"/>
</dbReference>
<keyword evidence="1" id="KW-0732">Signal</keyword>
<dbReference type="GO" id="GO:0006970">
    <property type="term" value="P:response to osmotic stress"/>
    <property type="evidence" value="ECO:0007669"/>
    <property type="project" value="InterPro"/>
</dbReference>
<organism evidence="2 3">
    <name type="scientific">Erythranthe guttata</name>
    <name type="common">Yellow monkey flower</name>
    <name type="synonym">Mimulus guttatus</name>
    <dbReference type="NCBI Taxonomy" id="4155"/>
    <lineage>
        <taxon>Eukaryota</taxon>
        <taxon>Viridiplantae</taxon>
        <taxon>Streptophyta</taxon>
        <taxon>Embryophyta</taxon>
        <taxon>Tracheophyta</taxon>
        <taxon>Spermatophyta</taxon>
        <taxon>Magnoliopsida</taxon>
        <taxon>eudicotyledons</taxon>
        <taxon>Gunneridae</taxon>
        <taxon>Pentapetalae</taxon>
        <taxon>asterids</taxon>
        <taxon>lamiids</taxon>
        <taxon>Lamiales</taxon>
        <taxon>Phrymaceae</taxon>
        <taxon>Erythranthe</taxon>
    </lineage>
</organism>
<feature type="chain" id="PRO_5001505505" description="Precursor of CEP14" evidence="1">
    <location>
        <begin position="27"/>
        <end position="98"/>
    </location>
</feature>
<proteinExistence type="predicted"/>
<dbReference type="GO" id="GO:0006995">
    <property type="term" value="P:cellular response to nitrogen starvation"/>
    <property type="evidence" value="ECO:0007669"/>
    <property type="project" value="InterPro"/>
</dbReference>
<evidence type="ECO:0008006" key="4">
    <source>
        <dbReference type="Google" id="ProtNLM"/>
    </source>
</evidence>
<feature type="signal peptide" evidence="1">
    <location>
        <begin position="1"/>
        <end position="26"/>
    </location>
</feature>
<dbReference type="InterPro" id="IPR038930">
    <property type="entry name" value="CEP13/CEP14"/>
</dbReference>
<dbReference type="PhylomeDB" id="A0A022RWG8"/>
<keyword evidence="3" id="KW-1185">Reference proteome</keyword>
<dbReference type="EMBL" id="KI630264">
    <property type="protein sequence ID" value="EYU43310.1"/>
    <property type="molecule type" value="Genomic_DNA"/>
</dbReference>
<dbReference type="eggNOG" id="ENOG502S78T">
    <property type="taxonomic scope" value="Eukaryota"/>
</dbReference>
<name>A0A022RWG8_ERYGU</name>
<evidence type="ECO:0000313" key="2">
    <source>
        <dbReference type="EMBL" id="EYU43310.1"/>
    </source>
</evidence>
<protein>
    <recommendedName>
        <fullName evidence="4">Precursor of CEP14</fullName>
    </recommendedName>
</protein>
<reference evidence="2 3" key="1">
    <citation type="journal article" date="2013" name="Proc. Natl. Acad. Sci. U.S.A.">
        <title>Fine-scale variation in meiotic recombination in Mimulus inferred from population shotgun sequencing.</title>
        <authorList>
            <person name="Hellsten U."/>
            <person name="Wright K.M."/>
            <person name="Jenkins J."/>
            <person name="Shu S."/>
            <person name="Yuan Y."/>
            <person name="Wessler S.R."/>
            <person name="Schmutz J."/>
            <person name="Willis J.H."/>
            <person name="Rokhsar D.S."/>
        </authorList>
    </citation>
    <scope>NUCLEOTIDE SEQUENCE [LARGE SCALE GENOMIC DNA]</scope>
    <source>
        <strain evidence="3">cv. DUN x IM62</strain>
    </source>
</reference>
<evidence type="ECO:0000313" key="3">
    <source>
        <dbReference type="Proteomes" id="UP000030748"/>
    </source>
</evidence>
<evidence type="ECO:0000256" key="1">
    <source>
        <dbReference type="SAM" id="SignalP"/>
    </source>
</evidence>
<sequence>MAQQITLRLFFVFVVLFSGLLSSTHGRKLLTNDVQPNKAPPATVDERLYMVALPKGTVPKSTPSKKGHSVTIDEKLVARHLSGVDRILRSVPSPGIGH</sequence>